<keyword evidence="13" id="KW-1185">Reference proteome</keyword>
<dbReference type="Proteomes" id="UP000436088">
    <property type="component" value="Unassembled WGS sequence"/>
</dbReference>
<feature type="domain" description="C2H2-type" evidence="11">
    <location>
        <begin position="78"/>
        <end position="105"/>
    </location>
</feature>
<evidence type="ECO:0000256" key="7">
    <source>
        <dbReference type="ARBA" id="ARBA00023163"/>
    </source>
</evidence>
<name>A0A6A2XLH5_HIBSY</name>
<dbReference type="PANTHER" id="PTHR26374:SF378">
    <property type="entry name" value="C2H2-TYPE ZINC FINGER FAMILY PROTEIN"/>
    <property type="match status" value="1"/>
</dbReference>
<organism evidence="12 13">
    <name type="scientific">Hibiscus syriacus</name>
    <name type="common">Rose of Sharon</name>
    <dbReference type="NCBI Taxonomy" id="106335"/>
    <lineage>
        <taxon>Eukaryota</taxon>
        <taxon>Viridiplantae</taxon>
        <taxon>Streptophyta</taxon>
        <taxon>Embryophyta</taxon>
        <taxon>Tracheophyta</taxon>
        <taxon>Spermatophyta</taxon>
        <taxon>Magnoliopsida</taxon>
        <taxon>eudicotyledons</taxon>
        <taxon>Gunneridae</taxon>
        <taxon>Pentapetalae</taxon>
        <taxon>rosids</taxon>
        <taxon>malvids</taxon>
        <taxon>Malvales</taxon>
        <taxon>Malvaceae</taxon>
        <taxon>Malvoideae</taxon>
        <taxon>Hibiscus</taxon>
    </lineage>
</organism>
<evidence type="ECO:0000256" key="2">
    <source>
        <dbReference type="ARBA" id="ARBA00022723"/>
    </source>
</evidence>
<gene>
    <name evidence="12" type="ORF">F3Y22_tig00112114pilonHSYRG00114</name>
</gene>
<evidence type="ECO:0000256" key="8">
    <source>
        <dbReference type="ARBA" id="ARBA00023242"/>
    </source>
</evidence>
<evidence type="ECO:0000313" key="12">
    <source>
        <dbReference type="EMBL" id="KAE8670660.1"/>
    </source>
</evidence>
<dbReference type="PROSITE" id="PS00028">
    <property type="entry name" value="ZINC_FINGER_C2H2_1"/>
    <property type="match status" value="1"/>
</dbReference>
<dbReference type="EMBL" id="VEPZ02001504">
    <property type="protein sequence ID" value="KAE8670660.1"/>
    <property type="molecule type" value="Genomic_DNA"/>
</dbReference>
<evidence type="ECO:0000259" key="11">
    <source>
        <dbReference type="PROSITE" id="PS50157"/>
    </source>
</evidence>
<dbReference type="AlphaFoldDB" id="A0A6A2XLH5"/>
<evidence type="ECO:0000256" key="1">
    <source>
        <dbReference type="ARBA" id="ARBA00004123"/>
    </source>
</evidence>
<keyword evidence="7" id="KW-0804">Transcription</keyword>
<evidence type="ECO:0000256" key="10">
    <source>
        <dbReference type="SAM" id="MobiDB-lite"/>
    </source>
</evidence>
<evidence type="ECO:0000256" key="6">
    <source>
        <dbReference type="ARBA" id="ARBA00023015"/>
    </source>
</evidence>
<dbReference type="SUPFAM" id="SSF57667">
    <property type="entry name" value="beta-beta-alpha zinc fingers"/>
    <property type="match status" value="1"/>
</dbReference>
<sequence>MSLSSSSDEYRGSTTEEEEDLANCLILLAQGQLREPAPKLLQPDHLHHQQQQQQQDSTIVYNKFNSGRIMEAGSTYIYECKTCNRTFPSFQALGGHRASHKKPKTTIGLLDEKEGQQFIKTNNISSLSLQLTLGGHMRRHRGSIGSNRNITAASTALSLKVTTPMEQPQQPKKPKNVLSLDLDLNLPAPDDDHREQKLPFASKQQQQEAALVFSAPTLVDCHY</sequence>
<dbReference type="GO" id="GO:0005634">
    <property type="term" value="C:nucleus"/>
    <property type="evidence" value="ECO:0007669"/>
    <property type="project" value="UniProtKB-SubCell"/>
</dbReference>
<evidence type="ECO:0000256" key="9">
    <source>
        <dbReference type="PROSITE-ProRule" id="PRU00042"/>
    </source>
</evidence>
<proteinExistence type="predicted"/>
<accession>A0A6A2XLH5</accession>
<dbReference type="PROSITE" id="PS50157">
    <property type="entry name" value="ZINC_FINGER_C2H2_2"/>
    <property type="match status" value="1"/>
</dbReference>
<keyword evidence="5" id="KW-0862">Zinc</keyword>
<evidence type="ECO:0000256" key="4">
    <source>
        <dbReference type="ARBA" id="ARBA00022771"/>
    </source>
</evidence>
<reference evidence="12" key="1">
    <citation type="submission" date="2019-09" db="EMBL/GenBank/DDBJ databases">
        <title>Draft genome information of white flower Hibiscus syriacus.</title>
        <authorList>
            <person name="Kim Y.-M."/>
        </authorList>
    </citation>
    <scope>NUCLEOTIDE SEQUENCE [LARGE SCALE GENOMIC DNA]</scope>
    <source>
        <strain evidence="12">YM2019G1</strain>
    </source>
</reference>
<keyword evidence="6" id="KW-0805">Transcription regulation</keyword>
<keyword evidence="4 9" id="KW-0863">Zinc-finger</keyword>
<dbReference type="GO" id="GO:0008270">
    <property type="term" value="F:zinc ion binding"/>
    <property type="evidence" value="ECO:0007669"/>
    <property type="project" value="UniProtKB-KW"/>
</dbReference>
<comment type="caution">
    <text evidence="12">The sequence shown here is derived from an EMBL/GenBank/DDBJ whole genome shotgun (WGS) entry which is preliminary data.</text>
</comment>
<dbReference type="InterPro" id="IPR036236">
    <property type="entry name" value="Znf_C2H2_sf"/>
</dbReference>
<dbReference type="InterPro" id="IPR013087">
    <property type="entry name" value="Znf_C2H2_type"/>
</dbReference>
<feature type="region of interest" description="Disordered" evidence="10">
    <location>
        <begin position="182"/>
        <end position="203"/>
    </location>
</feature>
<keyword evidence="2" id="KW-0479">Metal-binding</keyword>
<evidence type="ECO:0000256" key="5">
    <source>
        <dbReference type="ARBA" id="ARBA00022833"/>
    </source>
</evidence>
<evidence type="ECO:0000313" key="13">
    <source>
        <dbReference type="Proteomes" id="UP000436088"/>
    </source>
</evidence>
<dbReference type="Pfam" id="PF13912">
    <property type="entry name" value="zf-C2H2_6"/>
    <property type="match status" value="1"/>
</dbReference>
<keyword evidence="8" id="KW-0539">Nucleus</keyword>
<comment type="subcellular location">
    <subcellularLocation>
        <location evidence="1">Nucleus</location>
    </subcellularLocation>
</comment>
<evidence type="ECO:0000256" key="3">
    <source>
        <dbReference type="ARBA" id="ARBA00022737"/>
    </source>
</evidence>
<dbReference type="PANTHER" id="PTHR26374">
    <property type="entry name" value="ZINC FINGER PROTEIN ZAT5"/>
    <property type="match status" value="1"/>
</dbReference>
<protein>
    <submittedName>
        <fullName evidence="12">Cupredoxin superfamily protein</fullName>
    </submittedName>
</protein>
<keyword evidence="3" id="KW-0677">Repeat</keyword>